<gene>
    <name evidence="1" type="ORF">SVUK_LOCUS5139</name>
</gene>
<dbReference type="Proteomes" id="UP000270094">
    <property type="component" value="Unassembled WGS sequence"/>
</dbReference>
<protein>
    <submittedName>
        <fullName evidence="1">Uncharacterized protein</fullName>
    </submittedName>
</protein>
<dbReference type="AlphaFoldDB" id="A0A3P7IA66"/>
<name>A0A3P7IA66_STRVU</name>
<sequence length="187" mass="21254">MATITGYSWRTSSREQLPSRFTERTNFLRDLVGERRHSHHYVSPFTSHKPESTAKNRVAQLVARLEKIPSHKKPPLAVPEIVEPLDEAKKSKRKYVRHLTSTRLLSSIFRRDEEKKKFDFSLSGPKVVAITGGAVRDPIVLRERQFGDLLDSELLKGSKTGLEPPVIHILKKRRSEGAIIPVTDAII</sequence>
<reference evidence="1 2" key="1">
    <citation type="submission" date="2018-11" db="EMBL/GenBank/DDBJ databases">
        <authorList>
            <consortium name="Pathogen Informatics"/>
        </authorList>
    </citation>
    <scope>NUCLEOTIDE SEQUENCE [LARGE SCALE GENOMIC DNA]</scope>
</reference>
<evidence type="ECO:0000313" key="1">
    <source>
        <dbReference type="EMBL" id="VDM70141.1"/>
    </source>
</evidence>
<accession>A0A3P7IA66</accession>
<feature type="non-terminal residue" evidence="1">
    <location>
        <position position="187"/>
    </location>
</feature>
<proteinExistence type="predicted"/>
<evidence type="ECO:0000313" key="2">
    <source>
        <dbReference type="Proteomes" id="UP000270094"/>
    </source>
</evidence>
<organism evidence="1 2">
    <name type="scientific">Strongylus vulgaris</name>
    <name type="common">Blood worm</name>
    <dbReference type="NCBI Taxonomy" id="40348"/>
    <lineage>
        <taxon>Eukaryota</taxon>
        <taxon>Metazoa</taxon>
        <taxon>Ecdysozoa</taxon>
        <taxon>Nematoda</taxon>
        <taxon>Chromadorea</taxon>
        <taxon>Rhabditida</taxon>
        <taxon>Rhabditina</taxon>
        <taxon>Rhabditomorpha</taxon>
        <taxon>Strongyloidea</taxon>
        <taxon>Strongylidae</taxon>
        <taxon>Strongylus</taxon>
    </lineage>
</organism>
<dbReference type="EMBL" id="UYYB01014866">
    <property type="protein sequence ID" value="VDM70141.1"/>
    <property type="molecule type" value="Genomic_DNA"/>
</dbReference>
<keyword evidence="2" id="KW-1185">Reference proteome</keyword>